<dbReference type="Proteomes" id="UP000321479">
    <property type="component" value="Chromosome"/>
</dbReference>
<dbReference type="AlphaFoldDB" id="A0A5B8UZZ9"/>
<keyword evidence="4" id="KW-1185">Reference proteome</keyword>
<sequence length="327" mass="36977">MMTRAFTLFIAILISTVAFGQKTDSALLRKSIVYYFKNDGRLVAEKDSADYIRVLSPPDSEEPNFFNIHDFYMNGKPKLVGKSLMPGLEIKKQGTFIEYFENGHRKSIKNYDNGGVTGDEIHYYPNGKMYYISHYDKDIKDDIITEAKDSTGASLAENGKGIWIQYDDDFKFVTGKGPIVNGLKEGEWEGAPNDSVTYKCTYSKGVSVSGVSHTKSGKEYHFTKDIVEPEFKGGMKKFYEFLGNNIHYPTDAKEKNIQGKVYTSFFVEKDGRLTDLIILRGVGGGCDEEVIRIFKLSPPWQAGIYYGMPVRVRYSVPVSFTLQVEDK</sequence>
<gene>
    <name evidence="3" type="ORF">FRZ54_19525</name>
</gene>
<organism evidence="3 4">
    <name type="scientific">Mucilaginibacter ginsenosidivorans</name>
    <dbReference type="NCBI Taxonomy" id="398053"/>
    <lineage>
        <taxon>Bacteria</taxon>
        <taxon>Pseudomonadati</taxon>
        <taxon>Bacteroidota</taxon>
        <taxon>Sphingobacteriia</taxon>
        <taxon>Sphingobacteriales</taxon>
        <taxon>Sphingobacteriaceae</taxon>
        <taxon>Mucilaginibacter</taxon>
    </lineage>
</organism>
<dbReference type="PROSITE" id="PS52015">
    <property type="entry name" value="TONB_CTD"/>
    <property type="match status" value="1"/>
</dbReference>
<dbReference type="GO" id="GO:0031992">
    <property type="term" value="F:energy transducer activity"/>
    <property type="evidence" value="ECO:0007669"/>
    <property type="project" value="TreeGrafter"/>
</dbReference>
<feature type="signal peptide" evidence="1">
    <location>
        <begin position="1"/>
        <end position="20"/>
    </location>
</feature>
<dbReference type="SUPFAM" id="SSF82185">
    <property type="entry name" value="Histone H3 K4-specific methyltransferase SET7/9 N-terminal domain"/>
    <property type="match status" value="1"/>
</dbReference>
<name>A0A5B8UZZ9_9SPHI</name>
<evidence type="ECO:0000313" key="4">
    <source>
        <dbReference type="Proteomes" id="UP000321479"/>
    </source>
</evidence>
<dbReference type="InterPro" id="IPR037682">
    <property type="entry name" value="TonB_C"/>
</dbReference>
<accession>A0A5B8UZZ9</accession>
<dbReference type="Gene3D" id="3.30.1150.10">
    <property type="match status" value="1"/>
</dbReference>
<dbReference type="Gene3D" id="2.20.110.10">
    <property type="entry name" value="Histone H3 K4-specific methyltransferase SET7/9 N-terminal domain"/>
    <property type="match status" value="1"/>
</dbReference>
<feature type="chain" id="PRO_5022907090" description="TonB C-terminal domain-containing protein" evidence="1">
    <location>
        <begin position="21"/>
        <end position="327"/>
    </location>
</feature>
<dbReference type="OrthoDB" id="649093at2"/>
<reference evidence="3 4" key="1">
    <citation type="journal article" date="2017" name="Curr. Microbiol.">
        <title>Mucilaginibacter ginsenosidivorans sp. nov., Isolated from Soil of Ginseng Field.</title>
        <authorList>
            <person name="Kim M.M."/>
            <person name="Siddiqi M.Z."/>
            <person name="Im W.T."/>
        </authorList>
    </citation>
    <scope>NUCLEOTIDE SEQUENCE [LARGE SCALE GENOMIC DNA]</scope>
    <source>
        <strain evidence="3 4">Gsoil 3017</strain>
    </source>
</reference>
<proteinExistence type="predicted"/>
<dbReference type="EMBL" id="CP042436">
    <property type="protein sequence ID" value="QEC64664.1"/>
    <property type="molecule type" value="Genomic_DNA"/>
</dbReference>
<dbReference type="GO" id="GO:0098797">
    <property type="term" value="C:plasma membrane protein complex"/>
    <property type="evidence" value="ECO:0007669"/>
    <property type="project" value="TreeGrafter"/>
</dbReference>
<dbReference type="SUPFAM" id="SSF74653">
    <property type="entry name" value="TolA/TonB C-terminal domain"/>
    <property type="match status" value="1"/>
</dbReference>
<protein>
    <recommendedName>
        <fullName evidence="2">TonB C-terminal domain-containing protein</fullName>
    </recommendedName>
</protein>
<evidence type="ECO:0000259" key="2">
    <source>
        <dbReference type="PROSITE" id="PS52015"/>
    </source>
</evidence>
<dbReference type="RefSeq" id="WP_147033498.1">
    <property type="nucleotide sequence ID" value="NZ_CP042436.1"/>
</dbReference>
<dbReference type="PANTHER" id="PTHR33446:SF2">
    <property type="entry name" value="PROTEIN TONB"/>
    <property type="match status" value="1"/>
</dbReference>
<dbReference type="PANTHER" id="PTHR33446">
    <property type="entry name" value="PROTEIN TONB-RELATED"/>
    <property type="match status" value="1"/>
</dbReference>
<keyword evidence="1" id="KW-0732">Signal</keyword>
<evidence type="ECO:0000256" key="1">
    <source>
        <dbReference type="SAM" id="SignalP"/>
    </source>
</evidence>
<dbReference type="InterPro" id="IPR051045">
    <property type="entry name" value="TonB-dependent_transducer"/>
</dbReference>
<dbReference type="KEGG" id="mgin:FRZ54_19525"/>
<evidence type="ECO:0000313" key="3">
    <source>
        <dbReference type="EMBL" id="QEC64664.1"/>
    </source>
</evidence>
<feature type="domain" description="TonB C-terminal" evidence="2">
    <location>
        <begin position="233"/>
        <end position="327"/>
    </location>
</feature>
<dbReference type="Pfam" id="PF03544">
    <property type="entry name" value="TonB_C"/>
    <property type="match status" value="1"/>
</dbReference>
<dbReference type="GO" id="GO:0055085">
    <property type="term" value="P:transmembrane transport"/>
    <property type="evidence" value="ECO:0007669"/>
    <property type="project" value="InterPro"/>
</dbReference>